<comment type="caution">
    <text evidence="1">The sequence shown here is derived from an EMBL/GenBank/DDBJ whole genome shotgun (WGS) entry which is preliminary data.</text>
</comment>
<reference evidence="1 2" key="1">
    <citation type="submission" date="2022-12" db="EMBL/GenBank/DDBJ databases">
        <title>Draft genome sequence of Paenibacillus sp. dW9.</title>
        <authorList>
            <person name="Choi E.-W."/>
            <person name="Kim D.-U."/>
        </authorList>
    </citation>
    <scope>NUCLEOTIDE SEQUENCE [LARGE SCALE GENOMIC DNA]</scope>
    <source>
        <strain evidence="2">dW9</strain>
    </source>
</reference>
<dbReference type="RefSeq" id="WP_269884029.1">
    <property type="nucleotide sequence ID" value="NZ_JAQAGZ010000017.1"/>
</dbReference>
<dbReference type="Proteomes" id="UP001527882">
    <property type="component" value="Unassembled WGS sequence"/>
</dbReference>
<organism evidence="1 2">
    <name type="scientific">Paenibacillus gyeongsangnamensis</name>
    <dbReference type="NCBI Taxonomy" id="3388067"/>
    <lineage>
        <taxon>Bacteria</taxon>
        <taxon>Bacillati</taxon>
        <taxon>Bacillota</taxon>
        <taxon>Bacilli</taxon>
        <taxon>Bacillales</taxon>
        <taxon>Paenibacillaceae</taxon>
        <taxon>Paenibacillus</taxon>
    </lineage>
</organism>
<accession>A0ABT4QEV1</accession>
<gene>
    <name evidence="1" type="ORF">O9H85_23925</name>
</gene>
<sequence>MCRHTHFFSGCLGIIDIKTYNFILFVPKPHWSKLVVDADDPQEGEHILQGILPGKYIAYGGLALGDIIIIEPEEDHHLTSSVEDPIVVLWCHAGQNRNEIQRI</sequence>
<name>A0ABT4QEV1_9BACL</name>
<evidence type="ECO:0000313" key="1">
    <source>
        <dbReference type="EMBL" id="MCZ8515404.1"/>
    </source>
</evidence>
<dbReference type="EMBL" id="JAQAGZ010000017">
    <property type="protein sequence ID" value="MCZ8515404.1"/>
    <property type="molecule type" value="Genomic_DNA"/>
</dbReference>
<proteinExistence type="predicted"/>
<evidence type="ECO:0000313" key="2">
    <source>
        <dbReference type="Proteomes" id="UP001527882"/>
    </source>
</evidence>
<keyword evidence="2" id="KW-1185">Reference proteome</keyword>
<protein>
    <submittedName>
        <fullName evidence="1">Uncharacterized protein</fullName>
    </submittedName>
</protein>